<comment type="caution">
    <text evidence="2">The sequence shown here is derived from an EMBL/GenBank/DDBJ whole genome shotgun (WGS) entry which is preliminary data.</text>
</comment>
<evidence type="ECO:0000313" key="3">
    <source>
        <dbReference type="Proteomes" id="UP000585474"/>
    </source>
</evidence>
<gene>
    <name evidence="2" type="ORF">Acr_25g0006270</name>
</gene>
<dbReference type="AlphaFoldDB" id="A0A7J0GZQ8"/>
<reference evidence="2 3" key="1">
    <citation type="submission" date="2019-07" db="EMBL/GenBank/DDBJ databases">
        <title>De Novo Assembly of kiwifruit Actinidia rufa.</title>
        <authorList>
            <person name="Sugita-Konishi S."/>
            <person name="Sato K."/>
            <person name="Mori E."/>
            <person name="Abe Y."/>
            <person name="Kisaki G."/>
            <person name="Hamano K."/>
            <person name="Suezawa K."/>
            <person name="Otani M."/>
            <person name="Fukuda T."/>
            <person name="Manabe T."/>
            <person name="Gomi K."/>
            <person name="Tabuchi M."/>
            <person name="Akimitsu K."/>
            <person name="Kataoka I."/>
        </authorList>
    </citation>
    <scope>NUCLEOTIDE SEQUENCE [LARGE SCALE GENOMIC DNA]</scope>
    <source>
        <strain evidence="3">cv. Fuchu</strain>
    </source>
</reference>
<name>A0A7J0GZQ8_9ERIC</name>
<accession>A0A7J0GZQ8</accession>
<feature type="region of interest" description="Disordered" evidence="1">
    <location>
        <begin position="203"/>
        <end position="224"/>
    </location>
</feature>
<organism evidence="2 3">
    <name type="scientific">Actinidia rufa</name>
    <dbReference type="NCBI Taxonomy" id="165716"/>
    <lineage>
        <taxon>Eukaryota</taxon>
        <taxon>Viridiplantae</taxon>
        <taxon>Streptophyta</taxon>
        <taxon>Embryophyta</taxon>
        <taxon>Tracheophyta</taxon>
        <taxon>Spermatophyta</taxon>
        <taxon>Magnoliopsida</taxon>
        <taxon>eudicotyledons</taxon>
        <taxon>Gunneridae</taxon>
        <taxon>Pentapetalae</taxon>
        <taxon>asterids</taxon>
        <taxon>Ericales</taxon>
        <taxon>Actinidiaceae</taxon>
        <taxon>Actinidia</taxon>
    </lineage>
</organism>
<evidence type="ECO:0000313" key="2">
    <source>
        <dbReference type="EMBL" id="GFZ16218.1"/>
    </source>
</evidence>
<proteinExistence type="predicted"/>
<dbReference type="Proteomes" id="UP000585474">
    <property type="component" value="Unassembled WGS sequence"/>
</dbReference>
<evidence type="ECO:0000256" key="1">
    <source>
        <dbReference type="SAM" id="MobiDB-lite"/>
    </source>
</evidence>
<sequence>MKTTPFLPPPNPNRCILRPAEHQLLGRNQTQHRESVPLQEPAVVKPTSYLLLLPEVDEPGHGEGVRVLPSYSPPDFDGPIGRAREHATVVLVDDDCIHAVLKTFGVVVGQARNAVLVLLLVVGDSGEVEEGGLLWESGDFFGPEYVGIVIRDVPHADPTSGWRQAADAAGVGASEEDSTLGGCDGVDAATVAMVEGGDAMVEEGGGRGLEGGDSPRGVGAPGRSGWGSRGKIVILAGHLFLEGFVGEVAVDWGLGGGFFLFVYEAA</sequence>
<dbReference type="EMBL" id="BJWL01000025">
    <property type="protein sequence ID" value="GFZ16218.1"/>
    <property type="molecule type" value="Genomic_DNA"/>
</dbReference>
<protein>
    <submittedName>
        <fullName evidence="2">Uncharacterized protein</fullName>
    </submittedName>
</protein>
<keyword evidence="3" id="KW-1185">Reference proteome</keyword>